<accession>A0ABQ6HA87</accession>
<comment type="caution">
    <text evidence="3">The sequence shown here is derived from an EMBL/GenBank/DDBJ whole genome shotgun (WGS) entry which is preliminary data.</text>
</comment>
<proteinExistence type="predicted"/>
<dbReference type="Proteomes" id="UP001157133">
    <property type="component" value="Unassembled WGS sequence"/>
</dbReference>
<dbReference type="InterPro" id="IPR013424">
    <property type="entry name" value="Ice-binding_C"/>
</dbReference>
<dbReference type="NCBIfam" id="TIGR02595">
    <property type="entry name" value="PEP_CTERM"/>
    <property type="match status" value="1"/>
</dbReference>
<keyword evidence="4" id="KW-1185">Reference proteome</keyword>
<sequence length="193" mass="20833">MKNKFLKGLIASIVLAVSGFANAGLIDFTTLGNEGFVWGDILPQDYFAEDGVIITGVDGDIVQLPCGLCLSASNSLNDFQGQLWIEFIDYSSSLNSTVQNIRFSTINDMTFTFFDDAGNVLGADNMLNSTVTEFYSFSSGISKVLVDFDYAGIFYIEFNGFAPDSVSVPEPSTIAVFALGLLGLASRKFTKQA</sequence>
<dbReference type="RefSeq" id="WP_284209160.1">
    <property type="nucleotide sequence ID" value="NZ_BSSU01000021.1"/>
</dbReference>
<name>A0ABQ6HA87_9GAMM</name>
<feature type="domain" description="Ice-binding protein C-terminal" evidence="2">
    <location>
        <begin position="167"/>
        <end position="187"/>
    </location>
</feature>
<feature type="chain" id="PRO_5045632913" description="Ice-binding protein C-terminal domain-containing protein" evidence="1">
    <location>
        <begin position="24"/>
        <end position="193"/>
    </location>
</feature>
<evidence type="ECO:0000313" key="3">
    <source>
        <dbReference type="EMBL" id="GLX83680.1"/>
    </source>
</evidence>
<dbReference type="Pfam" id="PF07589">
    <property type="entry name" value="PEP-CTERM"/>
    <property type="match status" value="1"/>
</dbReference>
<evidence type="ECO:0000313" key="4">
    <source>
        <dbReference type="Proteomes" id="UP001157133"/>
    </source>
</evidence>
<reference evidence="3 4" key="1">
    <citation type="submission" date="2023-03" db="EMBL/GenBank/DDBJ databases">
        <title>Draft genome sequence of Thalassotalea eurytherma JCM 18482T.</title>
        <authorList>
            <person name="Sawabe T."/>
        </authorList>
    </citation>
    <scope>NUCLEOTIDE SEQUENCE [LARGE SCALE GENOMIC DNA]</scope>
    <source>
        <strain evidence="3 4">JCM 18482</strain>
    </source>
</reference>
<dbReference type="EMBL" id="BSSU01000021">
    <property type="protein sequence ID" value="GLX83680.1"/>
    <property type="molecule type" value="Genomic_DNA"/>
</dbReference>
<feature type="signal peptide" evidence="1">
    <location>
        <begin position="1"/>
        <end position="23"/>
    </location>
</feature>
<protein>
    <recommendedName>
        <fullName evidence="2">Ice-binding protein C-terminal domain-containing protein</fullName>
    </recommendedName>
</protein>
<organism evidence="3 4">
    <name type="scientific">Thalassotalea eurytherma</name>
    <dbReference type="NCBI Taxonomy" id="1144278"/>
    <lineage>
        <taxon>Bacteria</taxon>
        <taxon>Pseudomonadati</taxon>
        <taxon>Pseudomonadota</taxon>
        <taxon>Gammaproteobacteria</taxon>
        <taxon>Alteromonadales</taxon>
        <taxon>Colwelliaceae</taxon>
        <taxon>Thalassotalea</taxon>
    </lineage>
</organism>
<evidence type="ECO:0000256" key="1">
    <source>
        <dbReference type="SAM" id="SignalP"/>
    </source>
</evidence>
<evidence type="ECO:0000259" key="2">
    <source>
        <dbReference type="Pfam" id="PF07589"/>
    </source>
</evidence>
<keyword evidence="1" id="KW-0732">Signal</keyword>
<gene>
    <name evidence="3" type="ORF">theurythT_31330</name>
</gene>